<dbReference type="PROSITE" id="PS51257">
    <property type="entry name" value="PROKAR_LIPOPROTEIN"/>
    <property type="match status" value="1"/>
</dbReference>
<evidence type="ECO:0000313" key="1">
    <source>
        <dbReference type="EMBL" id="OXA91703.1"/>
    </source>
</evidence>
<gene>
    <name evidence="1" type="ORF">B0A73_00230</name>
</gene>
<evidence type="ECO:0000313" key="2">
    <source>
        <dbReference type="Proteomes" id="UP000198302"/>
    </source>
</evidence>
<reference evidence="1 2" key="1">
    <citation type="submission" date="2016-11" db="EMBL/GenBank/DDBJ databases">
        <title>Whole genomes of Flavobacteriaceae.</title>
        <authorList>
            <person name="Stine C."/>
            <person name="Li C."/>
            <person name="Tadesse D."/>
        </authorList>
    </citation>
    <scope>NUCLEOTIDE SEQUENCE [LARGE SCALE GENOMIC DNA]</scope>
    <source>
        <strain evidence="1 2">ATCC 51468</strain>
    </source>
</reference>
<organism evidence="1 2">
    <name type="scientific">Flavobacterium hibernum</name>
    <dbReference type="NCBI Taxonomy" id="37752"/>
    <lineage>
        <taxon>Bacteria</taxon>
        <taxon>Pseudomonadati</taxon>
        <taxon>Bacteroidota</taxon>
        <taxon>Flavobacteriia</taxon>
        <taxon>Flavobacteriales</taxon>
        <taxon>Flavobacteriaceae</taxon>
        <taxon>Flavobacterium</taxon>
    </lineage>
</organism>
<proteinExistence type="predicted"/>
<protein>
    <recommendedName>
        <fullName evidence="3">Lipoprotein</fullName>
    </recommendedName>
</protein>
<sequence>MKKIICLIFISILFYSCKEDKIEFVQSKVMNNKFLLKDAPSKDSLIKNLIKDFLLKNLIKDFLLKNPSKYKNNRSTIFYKYTADTKYFIDHLPDPGGFSSYELEDVENQRLAVFDISKCETDTTKLIGEFYYYGINYNLLQIDTLIYKCN</sequence>
<dbReference type="EMBL" id="MUGX01000002">
    <property type="protein sequence ID" value="OXA91703.1"/>
    <property type="molecule type" value="Genomic_DNA"/>
</dbReference>
<dbReference type="RefSeq" id="WP_089081891.1">
    <property type="nucleotide sequence ID" value="NZ_MUGX01000002.1"/>
</dbReference>
<keyword evidence="2" id="KW-1185">Reference proteome</keyword>
<name>A0ABX4CDM4_9FLAO</name>
<dbReference type="Proteomes" id="UP000198302">
    <property type="component" value="Unassembled WGS sequence"/>
</dbReference>
<comment type="caution">
    <text evidence="1">The sequence shown here is derived from an EMBL/GenBank/DDBJ whole genome shotgun (WGS) entry which is preliminary data.</text>
</comment>
<accession>A0ABX4CDM4</accession>
<evidence type="ECO:0008006" key="3">
    <source>
        <dbReference type="Google" id="ProtNLM"/>
    </source>
</evidence>